<dbReference type="CDD" id="cd06225">
    <property type="entry name" value="HAMP"/>
    <property type="match status" value="1"/>
</dbReference>
<dbReference type="Pfam" id="PF00672">
    <property type="entry name" value="HAMP"/>
    <property type="match status" value="1"/>
</dbReference>
<feature type="transmembrane region" description="Helical" evidence="14">
    <location>
        <begin position="12"/>
        <end position="35"/>
    </location>
</feature>
<evidence type="ECO:0000256" key="10">
    <source>
        <dbReference type="ARBA" id="ARBA00022840"/>
    </source>
</evidence>
<dbReference type="InterPro" id="IPR049814">
    <property type="entry name" value="Resp_reg_WalK"/>
</dbReference>
<dbReference type="FunFam" id="3.30.565.10:FF:000006">
    <property type="entry name" value="Sensor histidine kinase WalK"/>
    <property type="match status" value="1"/>
</dbReference>
<dbReference type="Proteomes" id="UP000480185">
    <property type="component" value="Unassembled WGS sequence"/>
</dbReference>
<dbReference type="SUPFAM" id="SSF55785">
    <property type="entry name" value="PYP-like sensor domain (PAS domain)"/>
    <property type="match status" value="1"/>
</dbReference>
<feature type="transmembrane region" description="Helical" evidence="14">
    <location>
        <begin position="187"/>
        <end position="210"/>
    </location>
</feature>
<dbReference type="GO" id="GO:0005886">
    <property type="term" value="C:plasma membrane"/>
    <property type="evidence" value="ECO:0007669"/>
    <property type="project" value="UniProtKB-SubCell"/>
</dbReference>
<dbReference type="PROSITE" id="PS50113">
    <property type="entry name" value="PAC"/>
    <property type="match status" value="1"/>
</dbReference>
<feature type="domain" description="PAC" evidence="17">
    <location>
        <begin position="329"/>
        <end position="382"/>
    </location>
</feature>
<dbReference type="Pfam" id="PF00512">
    <property type="entry name" value="HisKA"/>
    <property type="match status" value="1"/>
</dbReference>
<dbReference type="Gene3D" id="3.30.565.10">
    <property type="entry name" value="Histidine kinase-like ATPase, C-terminal domain"/>
    <property type="match status" value="1"/>
</dbReference>
<evidence type="ECO:0000256" key="3">
    <source>
        <dbReference type="ARBA" id="ARBA00012438"/>
    </source>
</evidence>
<dbReference type="InterPro" id="IPR050351">
    <property type="entry name" value="BphY/WalK/GraS-like"/>
</dbReference>
<dbReference type="PROSITE" id="PS50885">
    <property type="entry name" value="HAMP"/>
    <property type="match status" value="1"/>
</dbReference>
<feature type="domain" description="PAS" evidence="16">
    <location>
        <begin position="265"/>
        <end position="313"/>
    </location>
</feature>
<name>A0A6G1XAP6_9BACI</name>
<evidence type="ECO:0000256" key="11">
    <source>
        <dbReference type="ARBA" id="ARBA00022989"/>
    </source>
</evidence>
<evidence type="ECO:0000259" key="15">
    <source>
        <dbReference type="PROSITE" id="PS50109"/>
    </source>
</evidence>
<dbReference type="PROSITE" id="PS50109">
    <property type="entry name" value="HIS_KIN"/>
    <property type="match status" value="1"/>
</dbReference>
<evidence type="ECO:0000256" key="6">
    <source>
        <dbReference type="ARBA" id="ARBA00022679"/>
    </source>
</evidence>
<dbReference type="InterPro" id="IPR035965">
    <property type="entry name" value="PAS-like_dom_sf"/>
</dbReference>
<dbReference type="OrthoDB" id="9813151at2"/>
<reference evidence="19 20" key="1">
    <citation type="submission" date="2019-11" db="EMBL/GenBank/DDBJ databases">
        <authorList>
            <person name="Li J."/>
        </authorList>
    </citation>
    <scope>NUCLEOTIDE SEQUENCE [LARGE SCALE GENOMIC DNA]</scope>
    <source>
        <strain evidence="19 20">J4</strain>
    </source>
</reference>
<keyword evidence="7 14" id="KW-0812">Transmembrane</keyword>
<dbReference type="Pfam" id="PF23846">
    <property type="entry name" value="Cache_WalK"/>
    <property type="match status" value="1"/>
</dbReference>
<evidence type="ECO:0000256" key="4">
    <source>
        <dbReference type="ARBA" id="ARBA00022475"/>
    </source>
</evidence>
<dbReference type="CDD" id="cd00075">
    <property type="entry name" value="HATPase"/>
    <property type="match status" value="1"/>
</dbReference>
<accession>A0A6G1XAP6</accession>
<dbReference type="SUPFAM" id="SSF158472">
    <property type="entry name" value="HAMP domain-like"/>
    <property type="match status" value="1"/>
</dbReference>
<dbReference type="RefSeq" id="WP_153729859.1">
    <property type="nucleotide sequence ID" value="NZ_WJNH01000014.1"/>
</dbReference>
<dbReference type="SMART" id="SM00387">
    <property type="entry name" value="HATPase_c"/>
    <property type="match status" value="1"/>
</dbReference>
<dbReference type="EC" id="2.7.13.3" evidence="3"/>
<dbReference type="InterPro" id="IPR003594">
    <property type="entry name" value="HATPase_dom"/>
</dbReference>
<dbReference type="Gene3D" id="3.30.450.20">
    <property type="entry name" value="PAS domain"/>
    <property type="match status" value="2"/>
</dbReference>
<dbReference type="Gene3D" id="1.10.287.130">
    <property type="match status" value="1"/>
</dbReference>
<dbReference type="InterPro" id="IPR000700">
    <property type="entry name" value="PAS-assoc_C"/>
</dbReference>
<keyword evidence="13 14" id="KW-0472">Membrane</keyword>
<dbReference type="NCBIfam" id="NF033092">
    <property type="entry name" value="HK_WalK"/>
    <property type="match status" value="1"/>
</dbReference>
<dbReference type="SUPFAM" id="SSF55874">
    <property type="entry name" value="ATPase domain of HSP90 chaperone/DNA topoisomerase II/histidine kinase"/>
    <property type="match status" value="1"/>
</dbReference>
<organism evidence="19 20">
    <name type="scientific">Salinibacillus xinjiangensis</name>
    <dbReference type="NCBI Taxonomy" id="1229268"/>
    <lineage>
        <taxon>Bacteria</taxon>
        <taxon>Bacillati</taxon>
        <taxon>Bacillota</taxon>
        <taxon>Bacilli</taxon>
        <taxon>Bacillales</taxon>
        <taxon>Bacillaceae</taxon>
        <taxon>Salinibacillus</taxon>
    </lineage>
</organism>
<gene>
    <name evidence="19" type="primary">walK</name>
    <name evidence="19" type="ORF">GH754_17095</name>
</gene>
<evidence type="ECO:0000256" key="8">
    <source>
        <dbReference type="ARBA" id="ARBA00022741"/>
    </source>
</evidence>
<protein>
    <recommendedName>
        <fullName evidence="3">histidine kinase</fullName>
        <ecNumber evidence="3">2.7.13.3</ecNumber>
    </recommendedName>
</protein>
<dbReference type="GO" id="GO:0000155">
    <property type="term" value="F:phosphorelay sensor kinase activity"/>
    <property type="evidence" value="ECO:0007669"/>
    <property type="project" value="InterPro"/>
</dbReference>
<keyword evidence="9 19" id="KW-0418">Kinase</keyword>
<evidence type="ECO:0000259" key="17">
    <source>
        <dbReference type="PROSITE" id="PS50113"/>
    </source>
</evidence>
<evidence type="ECO:0000259" key="16">
    <source>
        <dbReference type="PROSITE" id="PS50112"/>
    </source>
</evidence>
<sequence>MTNKVNFFKSVGLKIILVYILLLLIAIQLIGAYFASELEERLIENFEDSIDDRLSLLSYSLEQALSKERTKDDPTIQEDIQSILTDFDSQDITELQVIDKQMRIIGTTNQWNRDVVGKITTSSDVQRMFSFRTQYPHEIKYNRETGDRTLTNTIPIFKNQTDEIIGAIFFKASVEDVYGQLEYITKIFANGTILAITITALIGILVSRTITKPISEMRKQALVMAGGDFSKKVNVYGMDEIGQLAYSFNHLTDKLKESYSMIEDERRKLTSVLANMNEGVIACNRSGAIILMNEPAEQFIGKSFDELKGESIISILGMGEVIQSISDIQETGATIIDVSEDDTLLLRVTFSIIQDENEDMSGFITVLSDVTEEEKIERERREFVANVSHELRTPLTTMRSYLEALTDGDTWRNEDIAPKFLSVTQTETERMIRLVNDLLQLSKMDNKDNYLYKEKVDFIYFFNHIIDRFEMNKYEQNLEFVRKLPNNSHWVWMDKDKMTQVLDNVISNAIKYSPNGGVITLETEIKDRMLLTKVSDQGVGIPKEQVERIFDRFYRVDKARTRKLGGTGLGLAIAREMIEAHDGKIWAESKEGKGTTIYISLPMMHKKWGNAS</sequence>
<keyword evidence="8" id="KW-0547">Nucleotide-binding</keyword>
<dbReference type="AlphaFoldDB" id="A0A6G1XAP6"/>
<evidence type="ECO:0000256" key="2">
    <source>
        <dbReference type="ARBA" id="ARBA00004651"/>
    </source>
</evidence>
<dbReference type="InterPro" id="IPR004358">
    <property type="entry name" value="Sig_transdc_His_kin-like_C"/>
</dbReference>
<keyword evidence="4" id="KW-1003">Cell membrane</keyword>
<evidence type="ECO:0000256" key="1">
    <source>
        <dbReference type="ARBA" id="ARBA00000085"/>
    </source>
</evidence>
<evidence type="ECO:0000256" key="14">
    <source>
        <dbReference type="SAM" id="Phobius"/>
    </source>
</evidence>
<dbReference type="InterPro" id="IPR057640">
    <property type="entry name" value="Cache_WalK"/>
</dbReference>
<evidence type="ECO:0000256" key="5">
    <source>
        <dbReference type="ARBA" id="ARBA00022553"/>
    </source>
</evidence>
<evidence type="ECO:0000256" key="9">
    <source>
        <dbReference type="ARBA" id="ARBA00022777"/>
    </source>
</evidence>
<keyword evidence="11 14" id="KW-1133">Transmembrane helix</keyword>
<dbReference type="GO" id="GO:0004721">
    <property type="term" value="F:phosphoprotein phosphatase activity"/>
    <property type="evidence" value="ECO:0007669"/>
    <property type="project" value="TreeGrafter"/>
</dbReference>
<dbReference type="InterPro" id="IPR000014">
    <property type="entry name" value="PAS"/>
</dbReference>
<dbReference type="InterPro" id="IPR005467">
    <property type="entry name" value="His_kinase_dom"/>
</dbReference>
<dbReference type="SUPFAM" id="SSF47384">
    <property type="entry name" value="Homodimeric domain of signal transducing histidine kinase"/>
    <property type="match status" value="1"/>
</dbReference>
<evidence type="ECO:0000259" key="18">
    <source>
        <dbReference type="PROSITE" id="PS50885"/>
    </source>
</evidence>
<dbReference type="PANTHER" id="PTHR45453:SF1">
    <property type="entry name" value="PHOSPHATE REGULON SENSOR PROTEIN PHOR"/>
    <property type="match status" value="1"/>
</dbReference>
<dbReference type="SMART" id="SM00304">
    <property type="entry name" value="HAMP"/>
    <property type="match status" value="1"/>
</dbReference>
<keyword evidence="5" id="KW-0597">Phosphoprotein</keyword>
<proteinExistence type="predicted"/>
<dbReference type="SMART" id="SM00091">
    <property type="entry name" value="PAS"/>
    <property type="match status" value="1"/>
</dbReference>
<dbReference type="FunFam" id="1.10.287.130:FF:000001">
    <property type="entry name" value="Two-component sensor histidine kinase"/>
    <property type="match status" value="1"/>
</dbReference>
<dbReference type="CDD" id="cd00130">
    <property type="entry name" value="PAS"/>
    <property type="match status" value="1"/>
</dbReference>
<evidence type="ECO:0000313" key="20">
    <source>
        <dbReference type="Proteomes" id="UP000480185"/>
    </source>
</evidence>
<evidence type="ECO:0000256" key="13">
    <source>
        <dbReference type="ARBA" id="ARBA00023136"/>
    </source>
</evidence>
<dbReference type="CDD" id="cd00082">
    <property type="entry name" value="HisKA"/>
    <property type="match status" value="1"/>
</dbReference>
<keyword evidence="10" id="KW-0067">ATP-binding</keyword>
<dbReference type="PRINTS" id="PR00344">
    <property type="entry name" value="BCTRLSENSOR"/>
</dbReference>
<dbReference type="EMBL" id="WJNH01000014">
    <property type="protein sequence ID" value="MRG87976.1"/>
    <property type="molecule type" value="Genomic_DNA"/>
</dbReference>
<feature type="domain" description="HAMP" evidence="18">
    <location>
        <begin position="208"/>
        <end position="260"/>
    </location>
</feature>
<dbReference type="GO" id="GO:0005524">
    <property type="term" value="F:ATP binding"/>
    <property type="evidence" value="ECO:0007669"/>
    <property type="project" value="UniProtKB-KW"/>
</dbReference>
<keyword evidence="6" id="KW-0808">Transferase</keyword>
<comment type="catalytic activity">
    <reaction evidence="1">
        <text>ATP + protein L-histidine = ADP + protein N-phospho-L-histidine.</text>
        <dbReference type="EC" id="2.7.13.3"/>
    </reaction>
</comment>
<dbReference type="Gene3D" id="1.10.8.500">
    <property type="entry name" value="HAMP domain in histidine kinase"/>
    <property type="match status" value="1"/>
</dbReference>
<comment type="caution">
    <text evidence="19">The sequence shown here is derived from an EMBL/GenBank/DDBJ whole genome shotgun (WGS) entry which is preliminary data.</text>
</comment>
<feature type="domain" description="Histidine kinase" evidence="15">
    <location>
        <begin position="386"/>
        <end position="605"/>
    </location>
</feature>
<dbReference type="Pfam" id="PF02518">
    <property type="entry name" value="HATPase_c"/>
    <property type="match status" value="1"/>
</dbReference>
<dbReference type="NCBIfam" id="TIGR00229">
    <property type="entry name" value="sensory_box"/>
    <property type="match status" value="1"/>
</dbReference>
<evidence type="ECO:0000256" key="7">
    <source>
        <dbReference type="ARBA" id="ARBA00022692"/>
    </source>
</evidence>
<dbReference type="PROSITE" id="PS50112">
    <property type="entry name" value="PAS"/>
    <property type="match status" value="1"/>
</dbReference>
<dbReference type="GO" id="GO:0016036">
    <property type="term" value="P:cellular response to phosphate starvation"/>
    <property type="evidence" value="ECO:0007669"/>
    <property type="project" value="TreeGrafter"/>
</dbReference>
<comment type="subcellular location">
    <subcellularLocation>
        <location evidence="2">Cell membrane</location>
        <topology evidence="2">Multi-pass membrane protein</topology>
    </subcellularLocation>
</comment>
<dbReference type="SMART" id="SM00388">
    <property type="entry name" value="HisKA"/>
    <property type="match status" value="1"/>
</dbReference>
<evidence type="ECO:0000256" key="12">
    <source>
        <dbReference type="ARBA" id="ARBA00023012"/>
    </source>
</evidence>
<keyword evidence="20" id="KW-1185">Reference proteome</keyword>
<keyword evidence="12" id="KW-0902">Two-component regulatory system</keyword>
<dbReference type="InterPro" id="IPR003661">
    <property type="entry name" value="HisK_dim/P_dom"/>
</dbReference>
<dbReference type="InterPro" id="IPR036097">
    <property type="entry name" value="HisK_dim/P_sf"/>
</dbReference>
<dbReference type="InterPro" id="IPR036890">
    <property type="entry name" value="HATPase_C_sf"/>
</dbReference>
<dbReference type="InterPro" id="IPR003660">
    <property type="entry name" value="HAMP_dom"/>
</dbReference>
<evidence type="ECO:0000313" key="19">
    <source>
        <dbReference type="EMBL" id="MRG87976.1"/>
    </source>
</evidence>
<dbReference type="PANTHER" id="PTHR45453">
    <property type="entry name" value="PHOSPHATE REGULON SENSOR PROTEIN PHOR"/>
    <property type="match status" value="1"/>
</dbReference>